<evidence type="ECO:0000313" key="1">
    <source>
        <dbReference type="EMBL" id="CAK9021224.1"/>
    </source>
</evidence>
<dbReference type="Gene3D" id="4.10.1060.10">
    <property type="entry name" value="Zinc finger, RanBP2-type"/>
    <property type="match status" value="1"/>
</dbReference>
<dbReference type="PANTHER" id="PTHR13586">
    <property type="entry name" value="SCD6 PROTEIN-RELATED"/>
    <property type="match status" value="1"/>
</dbReference>
<dbReference type="SUPFAM" id="SSF50182">
    <property type="entry name" value="Sm-like ribonucleoproteins"/>
    <property type="match status" value="1"/>
</dbReference>
<dbReference type="Proteomes" id="UP001642464">
    <property type="component" value="Unassembled WGS sequence"/>
</dbReference>
<dbReference type="InterPro" id="IPR001876">
    <property type="entry name" value="Znf_RanBP2"/>
</dbReference>
<keyword evidence="2" id="KW-1185">Reference proteome</keyword>
<dbReference type="CDD" id="cd01736">
    <property type="entry name" value="LSm14_N"/>
    <property type="match status" value="1"/>
</dbReference>
<dbReference type="SMART" id="SM01271">
    <property type="entry name" value="LSM14"/>
    <property type="match status" value="1"/>
</dbReference>
<name>A0ABP0K384_9DINO</name>
<comment type="caution">
    <text evidence="1">The sequence shown here is derived from an EMBL/GenBank/DDBJ whole genome shotgun (WGS) entry which is preliminary data.</text>
</comment>
<dbReference type="PROSITE" id="PS50199">
    <property type="entry name" value="ZF_RANBP2_2"/>
    <property type="match status" value="1"/>
</dbReference>
<dbReference type="SUPFAM" id="SSF90209">
    <property type="entry name" value="Ran binding protein zinc finger-like"/>
    <property type="match status" value="1"/>
</dbReference>
<dbReference type="InterPro" id="IPR025609">
    <property type="entry name" value="Lsm14-like_N"/>
</dbReference>
<dbReference type="SMART" id="SM00547">
    <property type="entry name" value="ZnF_RBZ"/>
    <property type="match status" value="1"/>
</dbReference>
<dbReference type="EMBL" id="CAXAMM010009735">
    <property type="protein sequence ID" value="CAK9021224.1"/>
    <property type="molecule type" value="Genomic_DNA"/>
</dbReference>
<dbReference type="Pfam" id="PF12701">
    <property type="entry name" value="LSM14"/>
    <property type="match status" value="1"/>
</dbReference>
<organism evidence="1 2">
    <name type="scientific">Durusdinium trenchii</name>
    <dbReference type="NCBI Taxonomy" id="1381693"/>
    <lineage>
        <taxon>Eukaryota</taxon>
        <taxon>Sar</taxon>
        <taxon>Alveolata</taxon>
        <taxon>Dinophyceae</taxon>
        <taxon>Suessiales</taxon>
        <taxon>Symbiodiniaceae</taxon>
        <taxon>Durusdinium</taxon>
    </lineage>
</organism>
<dbReference type="InterPro" id="IPR036443">
    <property type="entry name" value="Znf_RanBP2_sf"/>
</dbReference>
<proteinExistence type="predicted"/>
<sequence length="519" mass="55965">MSSGVPYIGSKISLITTSDIRYEGILCTLNKEESTIAVQNVRSFGTEGRTDGARGQHEVPMSNEIYDFIIFRGKDLKDLTVLQGLPSHDVQARPPATPGYGQPPSRTEGYMGMSSWNGGHQTSYNKHSIEYDTGPGVYQSMRPNDGLSNLTSSAAAYRQAPPSSISRNGYAPPNHGAAQQGLIGNDLDMGGYLSSSASRPAVEKSYGQVRIDAPAQGRQSHDANLRHPPPGYSEREYRDASPPRGPPREEVKGSGLGPRPPGAMEKESANLSSRQDRSTHGFPPGDGKGARAPEATGPSHFGADKGRGRGGKGGQKQPLYEVLKSHKKAEEAIVKQMRSQGSAAINSHELRTMSETILPIYHLYIDFTNYCNTGQGFQQMSDEQNWDALAKALKKQFEKDFGAGQNQQKPQTQQRPNNTLADFVIAEQKPKKTKVKEHQVAPTAGAKATRGGAGRGGRGAGTKSKECEHAAAEDDDPSSSHWACPRCTLRNEQMLLECAACGTNKQAAAMWAEFPPLGS</sequence>
<dbReference type="PANTHER" id="PTHR13586:SF0">
    <property type="entry name" value="TRAILER HITCH, ISOFORM H"/>
    <property type="match status" value="1"/>
</dbReference>
<reference evidence="1 2" key="1">
    <citation type="submission" date="2024-02" db="EMBL/GenBank/DDBJ databases">
        <authorList>
            <person name="Chen Y."/>
            <person name="Shah S."/>
            <person name="Dougan E. K."/>
            <person name="Thang M."/>
            <person name="Chan C."/>
        </authorList>
    </citation>
    <scope>NUCLEOTIDE SEQUENCE [LARGE SCALE GENOMIC DNA]</scope>
</reference>
<gene>
    <name evidence="1" type="ORF">SCF082_LOCUS15247</name>
</gene>
<dbReference type="Gene3D" id="2.30.30.100">
    <property type="match status" value="1"/>
</dbReference>
<dbReference type="InterPro" id="IPR010920">
    <property type="entry name" value="LSM_dom_sf"/>
</dbReference>
<dbReference type="PROSITE" id="PS01358">
    <property type="entry name" value="ZF_RANBP2_1"/>
    <property type="match status" value="1"/>
</dbReference>
<evidence type="ECO:0000313" key="2">
    <source>
        <dbReference type="Proteomes" id="UP001642464"/>
    </source>
</evidence>
<protein>
    <submittedName>
        <fullName evidence="1">Protein LSM14 homolog A (Protein FAM61A) (Protein SCD6 homolog) (Putative alpha-synuclein-binding protein) (AlphaSNBP) (RNA-associated protein 55A) (HRAP55) (HRAP55A)</fullName>
    </submittedName>
</protein>
<accession>A0ABP0K384</accession>